<dbReference type="PANTHER" id="PTHR47959:SF13">
    <property type="entry name" value="ATP-DEPENDENT RNA HELICASE RHLE"/>
    <property type="match status" value="1"/>
</dbReference>
<dbReference type="CDD" id="cd00268">
    <property type="entry name" value="DEADc"/>
    <property type="match status" value="1"/>
</dbReference>
<keyword evidence="2" id="KW-0378">Hydrolase</keyword>
<dbReference type="InterPro" id="IPR027417">
    <property type="entry name" value="P-loop_NTPase"/>
</dbReference>
<dbReference type="Pfam" id="PF00271">
    <property type="entry name" value="Helicase_C"/>
    <property type="match status" value="1"/>
</dbReference>
<evidence type="ECO:0000256" key="5">
    <source>
        <dbReference type="ARBA" id="ARBA00038437"/>
    </source>
</evidence>
<dbReference type="PROSITE" id="PS51195">
    <property type="entry name" value="Q_MOTIF"/>
    <property type="match status" value="1"/>
</dbReference>
<evidence type="ECO:0000259" key="9">
    <source>
        <dbReference type="PROSITE" id="PS51194"/>
    </source>
</evidence>
<dbReference type="InterPro" id="IPR044742">
    <property type="entry name" value="DEAD/DEAH_RhlB"/>
</dbReference>
<feature type="domain" description="DEAD-box RNA helicase Q" evidence="10">
    <location>
        <begin position="56"/>
        <end position="84"/>
    </location>
</feature>
<feature type="domain" description="Helicase C-terminal" evidence="9">
    <location>
        <begin position="282"/>
        <end position="396"/>
    </location>
</feature>
<accession>A0A0G0NIF6</accession>
<name>A0A0G0NIF6_9BACT</name>
<evidence type="ECO:0000313" key="12">
    <source>
        <dbReference type="Proteomes" id="UP000034081"/>
    </source>
</evidence>
<feature type="domain" description="Helicase ATP-binding" evidence="8">
    <location>
        <begin position="87"/>
        <end position="256"/>
    </location>
</feature>
<dbReference type="InterPro" id="IPR014001">
    <property type="entry name" value="Helicase_ATP-bd"/>
</dbReference>
<dbReference type="AlphaFoldDB" id="A0A0G0NIF6"/>
<dbReference type="SMART" id="SM00487">
    <property type="entry name" value="DEXDc"/>
    <property type="match status" value="1"/>
</dbReference>
<dbReference type="PROSITE" id="PS51194">
    <property type="entry name" value="HELICASE_CTER"/>
    <property type="match status" value="1"/>
</dbReference>
<feature type="compositionally biased region" description="Basic residues" evidence="7">
    <location>
        <begin position="1"/>
        <end position="11"/>
    </location>
</feature>
<keyword evidence="1" id="KW-0547">Nucleotide-binding</keyword>
<dbReference type="STRING" id="1618570.UT08_C0005G0115"/>
<dbReference type="PANTHER" id="PTHR47959">
    <property type="entry name" value="ATP-DEPENDENT RNA HELICASE RHLE-RELATED"/>
    <property type="match status" value="1"/>
</dbReference>
<dbReference type="InterPro" id="IPR014014">
    <property type="entry name" value="RNA_helicase_DEAD_Q_motif"/>
</dbReference>
<dbReference type="Gene3D" id="3.40.50.300">
    <property type="entry name" value="P-loop containing nucleotide triphosphate hydrolases"/>
    <property type="match status" value="2"/>
</dbReference>
<dbReference type="CDD" id="cd18787">
    <property type="entry name" value="SF2_C_DEAD"/>
    <property type="match status" value="1"/>
</dbReference>
<evidence type="ECO:0000256" key="7">
    <source>
        <dbReference type="SAM" id="MobiDB-lite"/>
    </source>
</evidence>
<feature type="short sequence motif" description="Q motif" evidence="6">
    <location>
        <begin position="56"/>
        <end position="84"/>
    </location>
</feature>
<dbReference type="EMBL" id="LBVL01000005">
    <property type="protein sequence ID" value="KKQ85664.1"/>
    <property type="molecule type" value="Genomic_DNA"/>
</dbReference>
<sequence length="396" mass="44644">MYRHNNHRPFNRQRSSFGNNRNGHFGRGGRKTPVYDPALFIKKSSEETLEEYTSTCSFSDFQIHPILKQNIISKGYKNPTPIQDSAIPPLLEGKNVVGIAATGTGKTAAFLIPLINKVLVNKHEKVLIVTPTRELAVQVEAELREFARGTNIQSVICIGGLGIGSQINRLRRNPNFVVGTPGRLKDLENRRQLDFGSFRSIVLDEVDRMLDMGFIVDITYIVSKLSPSRQSLFFSATLPEKVQKIMRQFVHDPVTISVKTQATPENVSQDIVKLNGRDKIDVLDELLTNREFEKVLVFGRTKRGIDRVSRELNKRSVTVATIHGNKSQGQRQKALELFKNNKVQVLLATDLASRGLDIKDVTHVINFDLPETYEDYIHRIGRTGRVNKKGNALTFV</sequence>
<dbReference type="PATRIC" id="fig|1618570.3.peg.631"/>
<dbReference type="PROSITE" id="PS51192">
    <property type="entry name" value="HELICASE_ATP_BIND_1"/>
    <property type="match status" value="1"/>
</dbReference>
<dbReference type="GO" id="GO:0005524">
    <property type="term" value="F:ATP binding"/>
    <property type="evidence" value="ECO:0007669"/>
    <property type="project" value="UniProtKB-KW"/>
</dbReference>
<dbReference type="GO" id="GO:0003724">
    <property type="term" value="F:RNA helicase activity"/>
    <property type="evidence" value="ECO:0007669"/>
    <property type="project" value="InterPro"/>
</dbReference>
<comment type="caution">
    <text evidence="11">The sequence shown here is derived from an EMBL/GenBank/DDBJ whole genome shotgun (WGS) entry which is preliminary data.</text>
</comment>
<dbReference type="InterPro" id="IPR050079">
    <property type="entry name" value="DEAD_box_RNA_helicase"/>
</dbReference>
<reference evidence="11 12" key="1">
    <citation type="journal article" date="2015" name="Nature">
        <title>rRNA introns, odd ribosomes, and small enigmatic genomes across a large radiation of phyla.</title>
        <authorList>
            <person name="Brown C.T."/>
            <person name="Hug L.A."/>
            <person name="Thomas B.C."/>
            <person name="Sharon I."/>
            <person name="Castelle C.J."/>
            <person name="Singh A."/>
            <person name="Wilkins M.J."/>
            <person name="Williams K.H."/>
            <person name="Banfield J.F."/>
        </authorList>
    </citation>
    <scope>NUCLEOTIDE SEQUENCE [LARGE SCALE GENOMIC DNA]</scope>
</reference>
<evidence type="ECO:0000256" key="6">
    <source>
        <dbReference type="PROSITE-ProRule" id="PRU00552"/>
    </source>
</evidence>
<evidence type="ECO:0000256" key="4">
    <source>
        <dbReference type="ARBA" id="ARBA00022840"/>
    </source>
</evidence>
<evidence type="ECO:0000259" key="8">
    <source>
        <dbReference type="PROSITE" id="PS51192"/>
    </source>
</evidence>
<dbReference type="InterPro" id="IPR001650">
    <property type="entry name" value="Helicase_C-like"/>
</dbReference>
<dbReference type="Pfam" id="PF00270">
    <property type="entry name" value="DEAD"/>
    <property type="match status" value="1"/>
</dbReference>
<comment type="similarity">
    <text evidence="5">Belongs to the DEAD box helicase family.</text>
</comment>
<dbReference type="Proteomes" id="UP000034081">
    <property type="component" value="Unassembled WGS sequence"/>
</dbReference>
<dbReference type="InterPro" id="IPR011545">
    <property type="entry name" value="DEAD/DEAH_box_helicase_dom"/>
</dbReference>
<dbReference type="GO" id="GO:0003676">
    <property type="term" value="F:nucleic acid binding"/>
    <property type="evidence" value="ECO:0007669"/>
    <property type="project" value="InterPro"/>
</dbReference>
<dbReference type="SMART" id="SM00490">
    <property type="entry name" value="HELICc"/>
    <property type="match status" value="1"/>
</dbReference>
<keyword evidence="4" id="KW-0067">ATP-binding</keyword>
<dbReference type="GO" id="GO:0005829">
    <property type="term" value="C:cytosol"/>
    <property type="evidence" value="ECO:0007669"/>
    <property type="project" value="TreeGrafter"/>
</dbReference>
<protein>
    <submittedName>
        <fullName evidence="11">DEAD/DEAH box helicase domain protein</fullName>
    </submittedName>
</protein>
<evidence type="ECO:0000259" key="10">
    <source>
        <dbReference type="PROSITE" id="PS51195"/>
    </source>
</evidence>
<gene>
    <name evidence="11" type="ORF">UT08_C0005G0115</name>
</gene>
<dbReference type="SUPFAM" id="SSF52540">
    <property type="entry name" value="P-loop containing nucleoside triphosphate hydrolases"/>
    <property type="match status" value="2"/>
</dbReference>
<dbReference type="GO" id="GO:0016787">
    <property type="term" value="F:hydrolase activity"/>
    <property type="evidence" value="ECO:0007669"/>
    <property type="project" value="UniProtKB-KW"/>
</dbReference>
<organism evidence="11 12">
    <name type="scientific">Candidatus Woesebacteria bacterium GW2011_GWB1_38_8</name>
    <dbReference type="NCBI Taxonomy" id="1618570"/>
    <lineage>
        <taxon>Bacteria</taxon>
        <taxon>Candidatus Woeseibacteriota</taxon>
    </lineage>
</organism>
<feature type="region of interest" description="Disordered" evidence="7">
    <location>
        <begin position="1"/>
        <end position="30"/>
    </location>
</feature>
<evidence type="ECO:0000313" key="11">
    <source>
        <dbReference type="EMBL" id="KKQ85664.1"/>
    </source>
</evidence>
<keyword evidence="3 11" id="KW-0347">Helicase</keyword>
<proteinExistence type="inferred from homology"/>
<evidence type="ECO:0000256" key="2">
    <source>
        <dbReference type="ARBA" id="ARBA00022801"/>
    </source>
</evidence>
<evidence type="ECO:0000256" key="3">
    <source>
        <dbReference type="ARBA" id="ARBA00022806"/>
    </source>
</evidence>
<evidence type="ECO:0000256" key="1">
    <source>
        <dbReference type="ARBA" id="ARBA00022741"/>
    </source>
</evidence>